<name>A0ABV0ADL3_9FLAO</name>
<organism evidence="1 2">
    <name type="scientific">Mariniflexile soesokkakense</name>
    <dbReference type="NCBI Taxonomy" id="1343160"/>
    <lineage>
        <taxon>Bacteria</taxon>
        <taxon>Pseudomonadati</taxon>
        <taxon>Bacteroidota</taxon>
        <taxon>Flavobacteriia</taxon>
        <taxon>Flavobacteriales</taxon>
        <taxon>Flavobacteriaceae</taxon>
        <taxon>Mariniflexile</taxon>
    </lineage>
</organism>
<evidence type="ECO:0000313" key="1">
    <source>
        <dbReference type="EMBL" id="MEN3325167.1"/>
    </source>
</evidence>
<evidence type="ECO:0000313" key="2">
    <source>
        <dbReference type="Proteomes" id="UP001416393"/>
    </source>
</evidence>
<dbReference type="Proteomes" id="UP001416393">
    <property type="component" value="Unassembled WGS sequence"/>
</dbReference>
<proteinExistence type="predicted"/>
<dbReference type="RefSeq" id="WP_346242968.1">
    <property type="nucleotide sequence ID" value="NZ_JAZHYP010000015.1"/>
</dbReference>
<protein>
    <recommendedName>
        <fullName evidence="3">SH3 domain-containing protein</fullName>
    </recommendedName>
</protein>
<keyword evidence="2" id="KW-1185">Reference proteome</keyword>
<dbReference type="EMBL" id="JAZHYP010000015">
    <property type="protein sequence ID" value="MEN3325167.1"/>
    <property type="molecule type" value="Genomic_DNA"/>
</dbReference>
<feature type="non-terminal residue" evidence="1">
    <location>
        <position position="169"/>
    </location>
</feature>
<sequence length="169" mass="20033">MAKYFYFILFYLSLFSISFSQEREIATEFSTDGILYKTVDNLSHTFSRRITEFKVDEACIVLDYLGKDVFKIKYNGWVGYVDSEYLVFNDEISDLFYDFQEKERIKSIKQKEARQKRIQEIVSNGETEINESRIQDSIAKAKEEEKQRLAVEEAEARKLEAARIERIKQ</sequence>
<gene>
    <name evidence="1" type="ORF">VP395_15635</name>
</gene>
<reference evidence="1 2" key="1">
    <citation type="submission" date="2024-01" db="EMBL/GenBank/DDBJ databases">
        <title>Mariniflexile litorale sp. nov., isolated from the shallow sediments of the Sea of Japan.</title>
        <authorList>
            <person name="Romanenko L."/>
            <person name="Bystritskaya E."/>
            <person name="Isaeva M."/>
        </authorList>
    </citation>
    <scope>NUCLEOTIDE SEQUENCE [LARGE SCALE GENOMIC DNA]</scope>
    <source>
        <strain evidence="1 2">KCTC 32427</strain>
    </source>
</reference>
<evidence type="ECO:0008006" key="3">
    <source>
        <dbReference type="Google" id="ProtNLM"/>
    </source>
</evidence>
<comment type="caution">
    <text evidence="1">The sequence shown here is derived from an EMBL/GenBank/DDBJ whole genome shotgun (WGS) entry which is preliminary data.</text>
</comment>
<accession>A0ABV0ADL3</accession>